<gene>
    <name evidence="2" type="ORF">H0267_04545</name>
</gene>
<dbReference type="Pfam" id="PF00583">
    <property type="entry name" value="Acetyltransf_1"/>
    <property type="match status" value="1"/>
</dbReference>
<dbReference type="InterPro" id="IPR016181">
    <property type="entry name" value="Acyl_CoA_acyltransferase"/>
</dbReference>
<dbReference type="AlphaFoldDB" id="A0A931HU71"/>
<dbReference type="RefSeq" id="WP_197316086.1">
    <property type="nucleotide sequence ID" value="NZ_JADZSC010000001.1"/>
</dbReference>
<protein>
    <submittedName>
        <fullName evidence="2">GNAT family N-acetyltransferase</fullName>
    </submittedName>
</protein>
<name>A0A931HU71_9BACI</name>
<dbReference type="PANTHER" id="PTHR43259:SF1">
    <property type="entry name" value="N-ACETYLTRANSFERASE DOMAIN-CONTAINING PROTEIN"/>
    <property type="match status" value="1"/>
</dbReference>
<dbReference type="Proteomes" id="UP000614490">
    <property type="component" value="Unassembled WGS sequence"/>
</dbReference>
<evidence type="ECO:0000313" key="2">
    <source>
        <dbReference type="EMBL" id="MBH0229478.1"/>
    </source>
</evidence>
<organism evidence="2 3">
    <name type="scientific">Halobacillus yeomjeoni</name>
    <dbReference type="NCBI Taxonomy" id="311194"/>
    <lineage>
        <taxon>Bacteria</taxon>
        <taxon>Bacillati</taxon>
        <taxon>Bacillota</taxon>
        <taxon>Bacilli</taxon>
        <taxon>Bacillales</taxon>
        <taxon>Bacillaceae</taxon>
        <taxon>Halobacillus</taxon>
    </lineage>
</organism>
<dbReference type="Gene3D" id="3.40.630.30">
    <property type="match status" value="1"/>
</dbReference>
<evidence type="ECO:0000259" key="1">
    <source>
        <dbReference type="PROSITE" id="PS51186"/>
    </source>
</evidence>
<dbReference type="SUPFAM" id="SSF55729">
    <property type="entry name" value="Acyl-CoA N-acyltransferases (Nat)"/>
    <property type="match status" value="1"/>
</dbReference>
<sequence>MIKLVPLEKENYDFYIKDEIQRYADEKVKAGTWHAEEAINNSKDVFDDLLPEGQETKQHYFMSIQSVDTKESEGYIWYHFNPENPQKEAFIYNFYIIENARDKGKGSIALQELEEHVRQQGAAKLSLHVFAHNHRAVHLYEKMKFRTTDIMMSKDL</sequence>
<dbReference type="InterPro" id="IPR052829">
    <property type="entry name" value="N-acetyltransferase_domain"/>
</dbReference>
<accession>A0A931HU71</accession>
<dbReference type="InterPro" id="IPR000182">
    <property type="entry name" value="GNAT_dom"/>
</dbReference>
<reference evidence="2 3" key="1">
    <citation type="journal article" date="2005" name="Int. J. Syst. Evol. Microbiol.">
        <title>Halobacillus yeomjeoni sp. nov., isolated from a marine solar saltern in Korea.</title>
        <authorList>
            <person name="Yoon J.H."/>
            <person name="Kang S.J."/>
            <person name="Lee C.H."/>
            <person name="Oh H.W."/>
            <person name="Oh T.K."/>
        </authorList>
    </citation>
    <scope>NUCLEOTIDE SEQUENCE [LARGE SCALE GENOMIC DNA]</scope>
    <source>
        <strain evidence="2 3">KCTC 3957</strain>
    </source>
</reference>
<dbReference type="EMBL" id="JADZSC010000001">
    <property type="protein sequence ID" value="MBH0229478.1"/>
    <property type="molecule type" value="Genomic_DNA"/>
</dbReference>
<keyword evidence="3" id="KW-1185">Reference proteome</keyword>
<dbReference type="GO" id="GO:0016747">
    <property type="term" value="F:acyltransferase activity, transferring groups other than amino-acyl groups"/>
    <property type="evidence" value="ECO:0007669"/>
    <property type="project" value="InterPro"/>
</dbReference>
<comment type="caution">
    <text evidence="2">The sequence shown here is derived from an EMBL/GenBank/DDBJ whole genome shotgun (WGS) entry which is preliminary data.</text>
</comment>
<dbReference type="PANTHER" id="PTHR43259">
    <property type="entry name" value="SPT10P"/>
    <property type="match status" value="1"/>
</dbReference>
<dbReference type="PROSITE" id="PS51186">
    <property type="entry name" value="GNAT"/>
    <property type="match status" value="1"/>
</dbReference>
<proteinExistence type="predicted"/>
<evidence type="ECO:0000313" key="3">
    <source>
        <dbReference type="Proteomes" id="UP000614490"/>
    </source>
</evidence>
<feature type="domain" description="N-acetyltransferase" evidence="1">
    <location>
        <begin position="2"/>
        <end position="156"/>
    </location>
</feature>